<keyword evidence="1" id="KW-0812">Transmembrane</keyword>
<dbReference type="OrthoDB" id="1349101at2"/>
<organism evidence="2 3">
    <name type="scientific">Sediminibacterium goheungense</name>
    <dbReference type="NCBI Taxonomy" id="1086393"/>
    <lineage>
        <taxon>Bacteria</taxon>
        <taxon>Pseudomonadati</taxon>
        <taxon>Bacteroidota</taxon>
        <taxon>Chitinophagia</taxon>
        <taxon>Chitinophagales</taxon>
        <taxon>Chitinophagaceae</taxon>
        <taxon>Sediminibacterium</taxon>
    </lineage>
</organism>
<keyword evidence="1" id="KW-0472">Membrane</keyword>
<proteinExistence type="predicted"/>
<name>A0A4R6ISM2_9BACT</name>
<gene>
    <name evidence="2" type="ORF">BC659_2831</name>
</gene>
<protein>
    <submittedName>
        <fullName evidence="2">Uncharacterized protein</fullName>
    </submittedName>
</protein>
<evidence type="ECO:0000256" key="1">
    <source>
        <dbReference type="SAM" id="Phobius"/>
    </source>
</evidence>
<dbReference type="AlphaFoldDB" id="A0A4R6ISM2"/>
<evidence type="ECO:0000313" key="2">
    <source>
        <dbReference type="EMBL" id="TDO25297.1"/>
    </source>
</evidence>
<keyword evidence="1" id="KW-1133">Transmembrane helix</keyword>
<dbReference type="Proteomes" id="UP000295741">
    <property type="component" value="Unassembled WGS sequence"/>
</dbReference>
<accession>A0A4R6ISM2</accession>
<comment type="caution">
    <text evidence="2">The sequence shown here is derived from an EMBL/GenBank/DDBJ whole genome shotgun (WGS) entry which is preliminary data.</text>
</comment>
<reference evidence="2 3" key="1">
    <citation type="submission" date="2019-03" db="EMBL/GenBank/DDBJ databases">
        <title>Genomic Encyclopedia of Archaeal and Bacterial Type Strains, Phase II (KMG-II): from individual species to whole genera.</title>
        <authorList>
            <person name="Goeker M."/>
        </authorList>
    </citation>
    <scope>NUCLEOTIDE SEQUENCE [LARGE SCALE GENOMIC DNA]</scope>
    <source>
        <strain evidence="2 3">DSM 28323</strain>
    </source>
</reference>
<evidence type="ECO:0000313" key="3">
    <source>
        <dbReference type="Proteomes" id="UP000295741"/>
    </source>
</evidence>
<keyword evidence="3" id="KW-1185">Reference proteome</keyword>
<dbReference type="EMBL" id="SNWP01000013">
    <property type="protein sequence ID" value="TDO25297.1"/>
    <property type="molecule type" value="Genomic_DNA"/>
</dbReference>
<dbReference type="RefSeq" id="WP_133475412.1">
    <property type="nucleotide sequence ID" value="NZ_SNWP01000013.1"/>
</dbReference>
<feature type="transmembrane region" description="Helical" evidence="1">
    <location>
        <begin position="15"/>
        <end position="35"/>
    </location>
</feature>
<sequence>MTTELQQLQKQMAWMRWYILISTGILITVLLFAFTTPEQSMGIIRAKGIIIEDSIGRDRILIGSPIPFSKDRVRNDTALVRKYWAKEYGNPNQYMEWYKNYYNGAEGIVVMNENGFDRVLLGDKLADPNIGKRMFQSAGILWNDKEGWELGGAGVNTTKDGQSRSVMGVDDLEGEAVHIVALEDGTKGLMIAGESGNLLIGMSKKDGSRFQNKKAFTGIKYFDKKGKLVWQQAMNAGK</sequence>